<evidence type="ECO:0000256" key="1">
    <source>
        <dbReference type="SAM" id="MobiDB-lite"/>
    </source>
</evidence>
<dbReference type="EMBL" id="JAPQFJ010000001">
    <property type="protein sequence ID" value="MCY6957070.1"/>
    <property type="molecule type" value="Genomic_DNA"/>
</dbReference>
<sequence>MRKPSIFSENYHKKMKRRKKVKIIGALLIVLIIISWVSFSIGGSNNILKTAVNKITNKVYKSNKNEPPKQEKNSVEEKKKDETNNVKAKKQEEKKQPTLNQQVESIKLSNNEEVKLTYNIINNKRQYIDFLPKNIQYSISGSKRFLVFIDKSNQSMILVDENGNKKDIANNEYISTKGQRFSKDVILKDNPQYIWNGSPKILDDNTIIYLSQLPWFNRKEEKFLWRYNLNEGVHQYRLNEWGGEIRGKSIEYGKILKEGLEVIVDGQTRIVK</sequence>
<accession>A0ABT4D458</accession>
<evidence type="ECO:0000313" key="3">
    <source>
        <dbReference type="EMBL" id="MCY6957070.1"/>
    </source>
</evidence>
<protein>
    <recommendedName>
        <fullName evidence="5">tRNA (Guanine-N1)-methyltransferase</fullName>
    </recommendedName>
</protein>
<gene>
    <name evidence="3" type="ORF">OW729_00475</name>
</gene>
<reference evidence="3" key="1">
    <citation type="submission" date="2022-12" db="EMBL/GenBank/DDBJ databases">
        <title>Clostridium sp. nov., isolated from industrial wastewater.</title>
        <authorList>
            <person name="Jiayan W."/>
        </authorList>
    </citation>
    <scope>NUCLEOTIDE SEQUENCE</scope>
    <source>
        <strain evidence="3">ZC22-4</strain>
    </source>
</reference>
<organism evidence="3 4">
    <name type="scientific">Clostridium brassicae</name>
    <dbReference type="NCBI Taxonomy" id="2999072"/>
    <lineage>
        <taxon>Bacteria</taxon>
        <taxon>Bacillati</taxon>
        <taxon>Bacillota</taxon>
        <taxon>Clostridia</taxon>
        <taxon>Eubacteriales</taxon>
        <taxon>Clostridiaceae</taxon>
        <taxon>Clostridium</taxon>
    </lineage>
</organism>
<evidence type="ECO:0008006" key="5">
    <source>
        <dbReference type="Google" id="ProtNLM"/>
    </source>
</evidence>
<keyword evidence="4" id="KW-1185">Reference proteome</keyword>
<keyword evidence="2" id="KW-0472">Membrane</keyword>
<evidence type="ECO:0000313" key="4">
    <source>
        <dbReference type="Proteomes" id="UP001144612"/>
    </source>
</evidence>
<comment type="caution">
    <text evidence="3">The sequence shown here is derived from an EMBL/GenBank/DDBJ whole genome shotgun (WGS) entry which is preliminary data.</text>
</comment>
<evidence type="ECO:0000256" key="2">
    <source>
        <dbReference type="SAM" id="Phobius"/>
    </source>
</evidence>
<feature type="transmembrane region" description="Helical" evidence="2">
    <location>
        <begin position="21"/>
        <end position="39"/>
    </location>
</feature>
<keyword evidence="2" id="KW-0812">Transmembrane</keyword>
<feature type="region of interest" description="Disordered" evidence="1">
    <location>
        <begin position="61"/>
        <end position="104"/>
    </location>
</feature>
<keyword evidence="2" id="KW-1133">Transmembrane helix</keyword>
<proteinExistence type="predicted"/>
<name>A0ABT4D458_9CLOT</name>
<dbReference type="Proteomes" id="UP001144612">
    <property type="component" value="Unassembled WGS sequence"/>
</dbReference>
<feature type="compositionally biased region" description="Basic and acidic residues" evidence="1">
    <location>
        <begin position="63"/>
        <end position="96"/>
    </location>
</feature>
<dbReference type="RefSeq" id="WP_268059430.1">
    <property type="nucleotide sequence ID" value="NZ_JAPQFJ010000001.1"/>
</dbReference>